<accession>A0A8S2YMN3</accession>
<dbReference type="EMBL" id="CAJOBH010092670">
    <property type="protein sequence ID" value="CAF4572813.1"/>
    <property type="molecule type" value="Genomic_DNA"/>
</dbReference>
<evidence type="ECO:0000313" key="2">
    <source>
        <dbReference type="Proteomes" id="UP000681967"/>
    </source>
</evidence>
<gene>
    <name evidence="1" type="ORF">BYL167_LOCUS38982</name>
</gene>
<name>A0A8S2YMN3_9BILA</name>
<sequence>KLNLSGNTHLSDYAFNRLVKSFPNIEALHLLGIPLRSSISANENRTFLTFENVYSYFQQNQERFKALAISFDPSLSCDTQ</sequence>
<feature type="non-terminal residue" evidence="1">
    <location>
        <position position="1"/>
    </location>
</feature>
<organism evidence="1 2">
    <name type="scientific">Rotaria magnacalcarata</name>
    <dbReference type="NCBI Taxonomy" id="392030"/>
    <lineage>
        <taxon>Eukaryota</taxon>
        <taxon>Metazoa</taxon>
        <taxon>Spiralia</taxon>
        <taxon>Gnathifera</taxon>
        <taxon>Rotifera</taxon>
        <taxon>Eurotatoria</taxon>
        <taxon>Bdelloidea</taxon>
        <taxon>Philodinida</taxon>
        <taxon>Philodinidae</taxon>
        <taxon>Rotaria</taxon>
    </lineage>
</organism>
<feature type="non-terminal residue" evidence="1">
    <location>
        <position position="80"/>
    </location>
</feature>
<proteinExistence type="predicted"/>
<comment type="caution">
    <text evidence="1">The sequence shown here is derived from an EMBL/GenBank/DDBJ whole genome shotgun (WGS) entry which is preliminary data.</text>
</comment>
<protein>
    <submittedName>
        <fullName evidence="1">Uncharacterized protein</fullName>
    </submittedName>
</protein>
<evidence type="ECO:0000313" key="1">
    <source>
        <dbReference type="EMBL" id="CAF4572813.1"/>
    </source>
</evidence>
<dbReference type="Proteomes" id="UP000681967">
    <property type="component" value="Unassembled WGS sequence"/>
</dbReference>
<reference evidence="1" key="1">
    <citation type="submission" date="2021-02" db="EMBL/GenBank/DDBJ databases">
        <authorList>
            <person name="Nowell W R."/>
        </authorList>
    </citation>
    <scope>NUCLEOTIDE SEQUENCE</scope>
</reference>
<dbReference type="AlphaFoldDB" id="A0A8S2YMN3"/>